<dbReference type="AlphaFoldDB" id="A0A6G0XBX8"/>
<evidence type="ECO:0000256" key="4">
    <source>
        <dbReference type="ARBA" id="ARBA00022692"/>
    </source>
</evidence>
<keyword evidence="4 9" id="KW-0812">Transmembrane</keyword>
<dbReference type="Proteomes" id="UP000481153">
    <property type="component" value="Unassembled WGS sequence"/>
</dbReference>
<comment type="pathway">
    <text evidence="2">Protein modification; protein glycosylation.</text>
</comment>
<dbReference type="Pfam" id="PF04506">
    <property type="entry name" value="Rft-1"/>
    <property type="match status" value="1"/>
</dbReference>
<reference evidence="10 11" key="1">
    <citation type="submission" date="2019-07" db="EMBL/GenBank/DDBJ databases">
        <title>Genomics analysis of Aphanomyces spp. identifies a new class of oomycete effector associated with host adaptation.</title>
        <authorList>
            <person name="Gaulin E."/>
        </authorList>
    </citation>
    <scope>NUCLEOTIDE SEQUENCE [LARGE SCALE GENOMIC DNA]</scope>
    <source>
        <strain evidence="10 11">ATCC 201684</strain>
    </source>
</reference>
<dbReference type="GO" id="GO:0005789">
    <property type="term" value="C:endoplasmic reticulum membrane"/>
    <property type="evidence" value="ECO:0007669"/>
    <property type="project" value="UniProtKB-SubCell"/>
</dbReference>
<feature type="transmembrane region" description="Helical" evidence="9">
    <location>
        <begin position="127"/>
        <end position="147"/>
    </location>
</feature>
<gene>
    <name evidence="10" type="ORF">Ae201684_006680</name>
</gene>
<sequence length="533" mass="58958">MSVVDKVVSGGGRLLALSFLQRGGTFVMNILTLRHLPTHVSGIGLSLELVLSTTFIIREGLRLASLREAGLVSGSKTAVPVQLRQLMNTSWLCTALGLLCTLAAAFWMAPRLYSMDAVDYPTFQLSLWLYCLSAAIEFFTEPFYILAHSSLLFQLRVQAQGWGFFAKAVVQVIAVLYFHQGMLAFGLSQVAYAVVHGWIYVNYFMLQLGVPSFPLGSWRDFFPHVLGASRVGTSRALLQLWTTLTLQSILKYFLTEGDKLVLSAFEASQQQGEYAIAFNIGSLAPRLVFLPLEDASKAMFSKLLASDTTATITASARADANRLFRLALKTMSLIGLVFVFFATNYTRTLLYLLVGYAKTLEDIPLVLSWYCVCVYFLALNGICEAFVYAVGNEAALQRLNKFLVLFFVITSASAVVLMHFCGLGTVGIVLANCINMACRILYCLDYIQNYFGDTSIVALFRSSLPHPAVLVAIATSWIITFASERYFRGPSLVRHGCHVAVGAALFGVNAALVYRLERSFLREVMSLRRQRSE</sequence>
<evidence type="ECO:0000256" key="1">
    <source>
        <dbReference type="ARBA" id="ARBA00004477"/>
    </source>
</evidence>
<evidence type="ECO:0000256" key="6">
    <source>
        <dbReference type="ARBA" id="ARBA00022989"/>
    </source>
</evidence>
<evidence type="ECO:0000256" key="2">
    <source>
        <dbReference type="ARBA" id="ARBA00004922"/>
    </source>
</evidence>
<keyword evidence="7 9" id="KW-0472">Membrane</keyword>
<keyword evidence="11" id="KW-1185">Reference proteome</keyword>
<comment type="subcellular location">
    <subcellularLocation>
        <location evidence="1 9">Endoplasmic reticulum membrane</location>
        <topology evidence="1 9">Multi-pass membrane protein</topology>
    </subcellularLocation>
</comment>
<evidence type="ECO:0000256" key="8">
    <source>
        <dbReference type="ARBA" id="ARBA00045912"/>
    </source>
</evidence>
<feature type="transmembrane region" description="Helical" evidence="9">
    <location>
        <begin position="190"/>
        <end position="215"/>
    </location>
</feature>
<keyword evidence="5" id="KW-0256">Endoplasmic reticulum</keyword>
<feature type="transmembrane region" description="Helical" evidence="9">
    <location>
        <begin position="402"/>
        <end position="420"/>
    </location>
</feature>
<evidence type="ECO:0000313" key="11">
    <source>
        <dbReference type="Proteomes" id="UP000481153"/>
    </source>
</evidence>
<proteinExistence type="inferred from homology"/>
<feature type="transmembrane region" description="Helical" evidence="9">
    <location>
        <begin position="326"/>
        <end position="346"/>
    </location>
</feature>
<feature type="transmembrane region" description="Helical" evidence="9">
    <location>
        <begin position="499"/>
        <end position="516"/>
    </location>
</feature>
<dbReference type="GO" id="GO:0034203">
    <property type="term" value="P:glycolipid translocation"/>
    <property type="evidence" value="ECO:0007669"/>
    <property type="project" value="TreeGrafter"/>
</dbReference>
<dbReference type="GO" id="GO:0006488">
    <property type="term" value="P:dolichol-linked oligosaccharide biosynthetic process"/>
    <property type="evidence" value="ECO:0007669"/>
    <property type="project" value="InterPro"/>
</dbReference>
<organism evidence="10 11">
    <name type="scientific">Aphanomyces euteiches</name>
    <dbReference type="NCBI Taxonomy" id="100861"/>
    <lineage>
        <taxon>Eukaryota</taxon>
        <taxon>Sar</taxon>
        <taxon>Stramenopiles</taxon>
        <taxon>Oomycota</taxon>
        <taxon>Saprolegniomycetes</taxon>
        <taxon>Saprolegniales</taxon>
        <taxon>Verrucalvaceae</taxon>
        <taxon>Aphanomyces</taxon>
    </lineage>
</organism>
<comment type="caution">
    <text evidence="10">The sequence shown here is derived from an EMBL/GenBank/DDBJ whole genome shotgun (WGS) entry which is preliminary data.</text>
</comment>
<feature type="transmembrane region" description="Helical" evidence="9">
    <location>
        <begin position="426"/>
        <end position="444"/>
    </location>
</feature>
<protein>
    <recommendedName>
        <fullName evidence="9">Protein RFT1 homolog</fullName>
    </recommendedName>
</protein>
<dbReference type="VEuPathDB" id="FungiDB:AeMF1_015559"/>
<feature type="transmembrane region" description="Helical" evidence="9">
    <location>
        <begin position="366"/>
        <end position="390"/>
    </location>
</feature>
<evidence type="ECO:0000256" key="5">
    <source>
        <dbReference type="ARBA" id="ARBA00022824"/>
    </source>
</evidence>
<evidence type="ECO:0000256" key="9">
    <source>
        <dbReference type="RuleBase" id="RU365067"/>
    </source>
</evidence>
<name>A0A6G0XBX8_9STRA</name>
<dbReference type="PANTHER" id="PTHR13117">
    <property type="entry name" value="ENDOPLASMIC RETICULUM MULTISPAN TRANSMEMBRANE PROTEIN-RELATED"/>
    <property type="match status" value="1"/>
</dbReference>
<dbReference type="InterPro" id="IPR007594">
    <property type="entry name" value="RFT1"/>
</dbReference>
<evidence type="ECO:0000256" key="3">
    <source>
        <dbReference type="ARBA" id="ARBA00010288"/>
    </source>
</evidence>
<feature type="transmembrane region" description="Helical" evidence="9">
    <location>
        <begin position="159"/>
        <end position="178"/>
    </location>
</feature>
<evidence type="ECO:0000256" key="7">
    <source>
        <dbReference type="ARBA" id="ARBA00023136"/>
    </source>
</evidence>
<dbReference type="PANTHER" id="PTHR13117:SF5">
    <property type="entry name" value="PROTEIN RFT1 HOMOLOG"/>
    <property type="match status" value="1"/>
</dbReference>
<dbReference type="EMBL" id="VJMJ01000084">
    <property type="protein sequence ID" value="KAF0737523.1"/>
    <property type="molecule type" value="Genomic_DNA"/>
</dbReference>
<accession>A0A6G0XBX8</accession>
<keyword evidence="6 9" id="KW-1133">Transmembrane helix</keyword>
<feature type="transmembrane region" description="Helical" evidence="9">
    <location>
        <begin position="456"/>
        <end position="479"/>
    </location>
</feature>
<comment type="similarity">
    <text evidence="3 9">Belongs to the RFT1 family.</text>
</comment>
<evidence type="ECO:0000313" key="10">
    <source>
        <dbReference type="EMBL" id="KAF0737523.1"/>
    </source>
</evidence>
<comment type="function">
    <text evidence="8 9">Intramembrane glycolipid transporter that operates in the biosynthetic pathway of dolichol-linked oligosaccharides, the glycan precursors employed in protein asparagine (N)-glycosylation. The sequential addition of sugars to dolichol pyrophosphate produces dolichol-linked oligosaccharides containing fourteen sugars, including two GlcNAcs, nine mannoses and three glucoses. Once assembled, the oligosaccharide is transferred from the lipid to nascent proteins by oligosaccharyltransferases. The assembly of dolichol-linked oligosaccharides begins on the cytosolic side of the endoplasmic reticulum membrane and finishes in its lumen. RFT1 could mediate the translocation of the cytosolically oriented intermediate DolPP-GlcNAc2Man5, produced by ALG11, into the ER lumen where dolichol-linked oligosaccharides assembly continues. However, the intramembrane lipid transporter activity could not be confirmed in vitro.</text>
</comment>
<feature type="transmembrane region" description="Helical" evidence="9">
    <location>
        <begin position="86"/>
        <end position="107"/>
    </location>
</feature>